<sequence length="54" mass="6001">MKKDSASADALGRVAERIKGLENTRNVVKEVEKAKRGVRMPQDFASGSWKRGKL</sequence>
<keyword evidence="2" id="KW-1185">Reference proteome</keyword>
<feature type="non-terminal residue" evidence="1">
    <location>
        <position position="54"/>
    </location>
</feature>
<reference evidence="1 2" key="1">
    <citation type="submission" date="2024-02" db="EMBL/GenBank/DDBJ databases">
        <title>A draft genome for the cacao thread blight pathogen Marasmius crinis-equi.</title>
        <authorList>
            <person name="Cohen S.P."/>
            <person name="Baruah I.K."/>
            <person name="Amoako-Attah I."/>
            <person name="Bukari Y."/>
            <person name="Meinhardt L.W."/>
            <person name="Bailey B.A."/>
        </authorList>
    </citation>
    <scope>NUCLEOTIDE SEQUENCE [LARGE SCALE GENOMIC DNA]</scope>
    <source>
        <strain evidence="1 2">GH-76</strain>
    </source>
</reference>
<name>A0ABR3EI45_9AGAR</name>
<comment type="caution">
    <text evidence="1">The sequence shown here is derived from an EMBL/GenBank/DDBJ whole genome shotgun (WGS) entry which is preliminary data.</text>
</comment>
<proteinExistence type="predicted"/>
<evidence type="ECO:0000313" key="1">
    <source>
        <dbReference type="EMBL" id="KAL0562542.1"/>
    </source>
</evidence>
<protein>
    <submittedName>
        <fullName evidence="1">Uncharacterized protein</fullName>
    </submittedName>
</protein>
<gene>
    <name evidence="1" type="ORF">V5O48_019545</name>
</gene>
<accession>A0ABR3EI45</accession>
<dbReference type="Proteomes" id="UP001465976">
    <property type="component" value="Unassembled WGS sequence"/>
</dbReference>
<organism evidence="1 2">
    <name type="scientific">Marasmius crinis-equi</name>
    <dbReference type="NCBI Taxonomy" id="585013"/>
    <lineage>
        <taxon>Eukaryota</taxon>
        <taxon>Fungi</taxon>
        <taxon>Dikarya</taxon>
        <taxon>Basidiomycota</taxon>
        <taxon>Agaricomycotina</taxon>
        <taxon>Agaricomycetes</taxon>
        <taxon>Agaricomycetidae</taxon>
        <taxon>Agaricales</taxon>
        <taxon>Marasmiineae</taxon>
        <taxon>Marasmiaceae</taxon>
        <taxon>Marasmius</taxon>
    </lineage>
</organism>
<dbReference type="EMBL" id="JBAHYK010005288">
    <property type="protein sequence ID" value="KAL0562542.1"/>
    <property type="molecule type" value="Genomic_DNA"/>
</dbReference>
<evidence type="ECO:0000313" key="2">
    <source>
        <dbReference type="Proteomes" id="UP001465976"/>
    </source>
</evidence>